<feature type="domain" description="DUF8040" evidence="9">
    <location>
        <begin position="73"/>
        <end position="158"/>
    </location>
</feature>
<dbReference type="PANTHER" id="PTHR22930">
    <property type="match status" value="1"/>
</dbReference>
<evidence type="ECO:0000256" key="7">
    <source>
        <dbReference type="ARBA" id="ARBA00023242"/>
    </source>
</evidence>
<dbReference type="GO" id="GO:0004518">
    <property type="term" value="F:nuclease activity"/>
    <property type="evidence" value="ECO:0007669"/>
    <property type="project" value="UniProtKB-KW"/>
</dbReference>
<keyword evidence="11" id="KW-1185">Reference proteome</keyword>
<dbReference type="AlphaFoldDB" id="A0AAV6XLE1"/>
<protein>
    <recommendedName>
        <fullName evidence="12">DDE Tnp4 domain-containing protein</fullName>
    </recommendedName>
</protein>
<comment type="caution">
    <text evidence="10">The sequence shown here is derived from an EMBL/GenBank/DDBJ whole genome shotgun (WGS) entry which is preliminary data.</text>
</comment>
<evidence type="ECO:0000256" key="2">
    <source>
        <dbReference type="ARBA" id="ARBA00004123"/>
    </source>
</evidence>
<evidence type="ECO:0000313" key="11">
    <source>
        <dbReference type="Proteomes" id="UP000826271"/>
    </source>
</evidence>
<evidence type="ECO:0000313" key="10">
    <source>
        <dbReference type="EMBL" id="KAG8380837.1"/>
    </source>
</evidence>
<keyword evidence="6" id="KW-0378">Hydrolase</keyword>
<gene>
    <name evidence="10" type="ORF">BUALT_Bualt06G0058000</name>
</gene>
<proteinExistence type="inferred from homology"/>
<evidence type="ECO:0000259" key="8">
    <source>
        <dbReference type="Pfam" id="PF13359"/>
    </source>
</evidence>
<comment type="subcellular location">
    <subcellularLocation>
        <location evidence="2">Nucleus</location>
    </subcellularLocation>
</comment>
<evidence type="ECO:0000259" key="9">
    <source>
        <dbReference type="Pfam" id="PF26138"/>
    </source>
</evidence>
<evidence type="ECO:0000256" key="6">
    <source>
        <dbReference type="ARBA" id="ARBA00022801"/>
    </source>
</evidence>
<dbReference type="PANTHER" id="PTHR22930:SF281">
    <property type="entry name" value="NUCLEASE"/>
    <property type="match status" value="1"/>
</dbReference>
<dbReference type="InterPro" id="IPR027806">
    <property type="entry name" value="HARBI1_dom"/>
</dbReference>
<keyword evidence="4" id="KW-0540">Nuclease</keyword>
<dbReference type="Proteomes" id="UP000826271">
    <property type="component" value="Unassembled WGS sequence"/>
</dbReference>
<dbReference type="EMBL" id="WHWC01000006">
    <property type="protein sequence ID" value="KAG8380837.1"/>
    <property type="molecule type" value="Genomic_DNA"/>
</dbReference>
<dbReference type="GO" id="GO:0046872">
    <property type="term" value="F:metal ion binding"/>
    <property type="evidence" value="ECO:0007669"/>
    <property type="project" value="UniProtKB-KW"/>
</dbReference>
<sequence>MLHYSDMPNMDVSKEKYEILLALQEMALGTVQALQLLMRSRRAYLRRQNRKQSNELVRYSMSSRIPAQVAHLRRIINISDVDCIENLRMSRDAFSRLCYLLENAGGLTDSRNITVHEKVAMFLSVLGHHRRNRNVKEDFIRSGHTVSRYFHEVLKNLLKLYPLLLATPEPVPEDCTSETWRWFKGCLGALDCTYIKVKVPEVDKARYRTRKGEIATNVLGVCNQDMKFIYLLPGWEGSATDDEVLRDALRRNSGLKVPEGNYYLCDNAYTNGDGFLIPYRGVKYHLQEWEDSSTTPQNKEEFFNLKHSCARNVIERTFRLLKIRWAVLKSNSYYNIKVQIRIIMACALLHNFIRNEMPMDPFEQNLEENLNTTEDVHLNYFDAEESSQVWSSWRDDLANSMFNKWWGV</sequence>
<dbReference type="InterPro" id="IPR058353">
    <property type="entry name" value="DUF8040"/>
</dbReference>
<comment type="similarity">
    <text evidence="3">Belongs to the HARBI1 family.</text>
</comment>
<evidence type="ECO:0000256" key="4">
    <source>
        <dbReference type="ARBA" id="ARBA00022722"/>
    </source>
</evidence>
<dbReference type="Pfam" id="PF13359">
    <property type="entry name" value="DDE_Tnp_4"/>
    <property type="match status" value="1"/>
</dbReference>
<keyword evidence="7" id="KW-0539">Nucleus</keyword>
<comment type="cofactor">
    <cofactor evidence="1">
        <name>a divalent metal cation</name>
        <dbReference type="ChEBI" id="CHEBI:60240"/>
    </cofactor>
</comment>
<organism evidence="10 11">
    <name type="scientific">Buddleja alternifolia</name>
    <dbReference type="NCBI Taxonomy" id="168488"/>
    <lineage>
        <taxon>Eukaryota</taxon>
        <taxon>Viridiplantae</taxon>
        <taxon>Streptophyta</taxon>
        <taxon>Embryophyta</taxon>
        <taxon>Tracheophyta</taxon>
        <taxon>Spermatophyta</taxon>
        <taxon>Magnoliopsida</taxon>
        <taxon>eudicotyledons</taxon>
        <taxon>Gunneridae</taxon>
        <taxon>Pentapetalae</taxon>
        <taxon>asterids</taxon>
        <taxon>lamiids</taxon>
        <taxon>Lamiales</taxon>
        <taxon>Scrophulariaceae</taxon>
        <taxon>Buddlejeae</taxon>
        <taxon>Buddleja</taxon>
    </lineage>
</organism>
<dbReference type="GO" id="GO:0005634">
    <property type="term" value="C:nucleus"/>
    <property type="evidence" value="ECO:0007669"/>
    <property type="project" value="UniProtKB-SubCell"/>
</dbReference>
<dbReference type="GO" id="GO:0016787">
    <property type="term" value="F:hydrolase activity"/>
    <property type="evidence" value="ECO:0007669"/>
    <property type="project" value="UniProtKB-KW"/>
</dbReference>
<evidence type="ECO:0000256" key="3">
    <source>
        <dbReference type="ARBA" id="ARBA00006958"/>
    </source>
</evidence>
<dbReference type="Pfam" id="PF26138">
    <property type="entry name" value="DUF8040"/>
    <property type="match status" value="1"/>
</dbReference>
<evidence type="ECO:0000256" key="1">
    <source>
        <dbReference type="ARBA" id="ARBA00001968"/>
    </source>
</evidence>
<name>A0AAV6XLE1_9LAMI</name>
<accession>A0AAV6XLE1</accession>
<reference evidence="10" key="1">
    <citation type="submission" date="2019-10" db="EMBL/GenBank/DDBJ databases">
        <authorList>
            <person name="Zhang R."/>
            <person name="Pan Y."/>
            <person name="Wang J."/>
            <person name="Ma R."/>
            <person name="Yu S."/>
        </authorList>
    </citation>
    <scope>NUCLEOTIDE SEQUENCE</scope>
    <source>
        <strain evidence="10">LA-IB0</strain>
        <tissue evidence="10">Leaf</tissue>
    </source>
</reference>
<evidence type="ECO:0000256" key="5">
    <source>
        <dbReference type="ARBA" id="ARBA00022723"/>
    </source>
</evidence>
<dbReference type="InterPro" id="IPR045249">
    <property type="entry name" value="HARBI1-like"/>
</dbReference>
<feature type="domain" description="DDE Tnp4" evidence="8">
    <location>
        <begin position="190"/>
        <end position="351"/>
    </location>
</feature>
<keyword evidence="5" id="KW-0479">Metal-binding</keyword>
<evidence type="ECO:0008006" key="12">
    <source>
        <dbReference type="Google" id="ProtNLM"/>
    </source>
</evidence>